<name>A0A0A9E9M4_ARUDO</name>
<organism evidence="1">
    <name type="scientific">Arundo donax</name>
    <name type="common">Giant reed</name>
    <name type="synonym">Donax arundinaceus</name>
    <dbReference type="NCBI Taxonomy" id="35708"/>
    <lineage>
        <taxon>Eukaryota</taxon>
        <taxon>Viridiplantae</taxon>
        <taxon>Streptophyta</taxon>
        <taxon>Embryophyta</taxon>
        <taxon>Tracheophyta</taxon>
        <taxon>Spermatophyta</taxon>
        <taxon>Magnoliopsida</taxon>
        <taxon>Liliopsida</taxon>
        <taxon>Poales</taxon>
        <taxon>Poaceae</taxon>
        <taxon>PACMAD clade</taxon>
        <taxon>Arundinoideae</taxon>
        <taxon>Arundineae</taxon>
        <taxon>Arundo</taxon>
    </lineage>
</organism>
<reference evidence="1" key="2">
    <citation type="journal article" date="2015" name="Data Brief">
        <title>Shoot transcriptome of the giant reed, Arundo donax.</title>
        <authorList>
            <person name="Barrero R.A."/>
            <person name="Guerrero F.D."/>
            <person name="Moolhuijzen P."/>
            <person name="Goolsby J.A."/>
            <person name="Tidwell J."/>
            <person name="Bellgard S.E."/>
            <person name="Bellgard M.I."/>
        </authorList>
    </citation>
    <scope>NUCLEOTIDE SEQUENCE</scope>
    <source>
        <tissue evidence="1">Shoot tissue taken approximately 20 cm above the soil surface</tissue>
    </source>
</reference>
<dbReference type="AlphaFoldDB" id="A0A0A9E9M4"/>
<reference evidence="1" key="1">
    <citation type="submission" date="2014-09" db="EMBL/GenBank/DDBJ databases">
        <authorList>
            <person name="Magalhaes I.L.F."/>
            <person name="Oliveira U."/>
            <person name="Santos F.R."/>
            <person name="Vidigal T.H.D.A."/>
            <person name="Brescovit A.D."/>
            <person name="Santos A.J."/>
        </authorList>
    </citation>
    <scope>NUCLEOTIDE SEQUENCE</scope>
    <source>
        <tissue evidence="1">Shoot tissue taken approximately 20 cm above the soil surface</tissue>
    </source>
</reference>
<evidence type="ECO:0000313" key="1">
    <source>
        <dbReference type="EMBL" id="JAD92667.1"/>
    </source>
</evidence>
<proteinExistence type="predicted"/>
<sequence length="24" mass="2708">MCVVMLTQPPCHRKAPSVVTFCLF</sequence>
<dbReference type="EMBL" id="GBRH01205228">
    <property type="protein sequence ID" value="JAD92667.1"/>
    <property type="molecule type" value="Transcribed_RNA"/>
</dbReference>
<accession>A0A0A9E9M4</accession>
<protein>
    <submittedName>
        <fullName evidence="1">Uncharacterized protein</fullName>
    </submittedName>
</protein>